<dbReference type="SMART" id="SM00387">
    <property type="entry name" value="HATPase_c"/>
    <property type="match status" value="1"/>
</dbReference>
<dbReference type="GO" id="GO:0000155">
    <property type="term" value="F:phosphorelay sensor kinase activity"/>
    <property type="evidence" value="ECO:0007669"/>
    <property type="project" value="InterPro"/>
</dbReference>
<dbReference type="InterPro" id="IPR001610">
    <property type="entry name" value="PAC"/>
</dbReference>
<evidence type="ECO:0000256" key="10">
    <source>
        <dbReference type="ARBA" id="ARBA00022840"/>
    </source>
</evidence>
<dbReference type="RefSeq" id="WP_014809266.1">
    <property type="nucleotide sequence ID" value="NC_018025.1"/>
</dbReference>
<dbReference type="Pfam" id="PF13426">
    <property type="entry name" value="PAS_9"/>
    <property type="match status" value="2"/>
</dbReference>
<evidence type="ECO:0000259" key="16">
    <source>
        <dbReference type="PROSITE" id="PS50109"/>
    </source>
</evidence>
<dbReference type="PROSITE" id="PS50885">
    <property type="entry name" value="HAMP"/>
    <property type="match status" value="1"/>
</dbReference>
<evidence type="ECO:0000256" key="14">
    <source>
        <dbReference type="PROSITE-ProRule" id="PRU00169"/>
    </source>
</evidence>
<evidence type="ECO:0000256" key="5">
    <source>
        <dbReference type="ARBA" id="ARBA00022553"/>
    </source>
</evidence>
<evidence type="ECO:0000256" key="7">
    <source>
        <dbReference type="ARBA" id="ARBA00022692"/>
    </source>
</evidence>
<dbReference type="CDD" id="cd06225">
    <property type="entry name" value="HAMP"/>
    <property type="match status" value="1"/>
</dbReference>
<dbReference type="eggNOG" id="COG2202">
    <property type="taxonomic scope" value="Bacteria"/>
</dbReference>
<dbReference type="OrthoDB" id="9806821at2"/>
<feature type="domain" description="Response regulatory" evidence="17">
    <location>
        <begin position="1129"/>
        <end position="1245"/>
    </location>
</feature>
<gene>
    <name evidence="21" type="ordered locus">Desti_1404</name>
</gene>
<keyword evidence="9" id="KW-0418">Kinase</keyword>
<dbReference type="Proteomes" id="UP000006055">
    <property type="component" value="Chromosome"/>
</dbReference>
<evidence type="ECO:0000256" key="3">
    <source>
        <dbReference type="ARBA" id="ARBA00012438"/>
    </source>
</evidence>
<feature type="transmembrane region" description="Helical" evidence="15">
    <location>
        <begin position="12"/>
        <end position="31"/>
    </location>
</feature>
<feature type="modified residue" description="4-aspartylphosphate" evidence="14">
    <location>
        <position position="1180"/>
    </location>
</feature>
<feature type="domain" description="PAC" evidence="19">
    <location>
        <begin position="693"/>
        <end position="745"/>
    </location>
</feature>
<dbReference type="InterPro" id="IPR003660">
    <property type="entry name" value="HAMP_dom"/>
</dbReference>
<name>I4C3H5_DESTA</name>
<dbReference type="Pfam" id="PF00672">
    <property type="entry name" value="HAMP"/>
    <property type="match status" value="1"/>
</dbReference>
<evidence type="ECO:0000256" key="9">
    <source>
        <dbReference type="ARBA" id="ARBA00022777"/>
    </source>
</evidence>
<dbReference type="PANTHER" id="PTHR43065">
    <property type="entry name" value="SENSOR HISTIDINE KINASE"/>
    <property type="match status" value="1"/>
</dbReference>
<dbReference type="GO" id="GO:0005524">
    <property type="term" value="F:ATP binding"/>
    <property type="evidence" value="ECO:0007669"/>
    <property type="project" value="UniProtKB-KW"/>
</dbReference>
<keyword evidence="7 15" id="KW-0812">Transmembrane</keyword>
<dbReference type="InterPro" id="IPR033479">
    <property type="entry name" value="dCache_1"/>
</dbReference>
<dbReference type="SMART" id="SM00086">
    <property type="entry name" value="PAC"/>
    <property type="match status" value="3"/>
</dbReference>
<evidence type="ECO:0000313" key="22">
    <source>
        <dbReference type="Proteomes" id="UP000006055"/>
    </source>
</evidence>
<protein>
    <recommendedName>
        <fullName evidence="3">histidine kinase</fullName>
        <ecNumber evidence="3">2.7.13.3</ecNumber>
    </recommendedName>
</protein>
<keyword evidence="22" id="KW-1185">Reference proteome</keyword>
<dbReference type="eggNOG" id="COG0784">
    <property type="taxonomic scope" value="Bacteria"/>
</dbReference>
<comment type="subcellular location">
    <subcellularLocation>
        <location evidence="2">Cell membrane</location>
        <topology evidence="2">Multi-pass membrane protein</topology>
    </subcellularLocation>
</comment>
<dbReference type="InterPro" id="IPR036890">
    <property type="entry name" value="HATPase_C_sf"/>
</dbReference>
<feature type="domain" description="PAC" evidence="19">
    <location>
        <begin position="820"/>
        <end position="872"/>
    </location>
</feature>
<comment type="catalytic activity">
    <reaction evidence="1">
        <text>ATP + protein L-histidine = ADP + protein N-phospho-L-histidine.</text>
        <dbReference type="EC" id="2.7.13.3"/>
    </reaction>
</comment>
<evidence type="ECO:0000256" key="15">
    <source>
        <dbReference type="SAM" id="Phobius"/>
    </source>
</evidence>
<dbReference type="SUPFAM" id="SSF55785">
    <property type="entry name" value="PYP-like sensor domain (PAS domain)"/>
    <property type="match status" value="4"/>
</dbReference>
<dbReference type="PROSITE" id="PS50109">
    <property type="entry name" value="HIS_KIN"/>
    <property type="match status" value="1"/>
</dbReference>
<dbReference type="Pfam" id="PF08447">
    <property type="entry name" value="PAS_3"/>
    <property type="match status" value="1"/>
</dbReference>
<evidence type="ECO:0000256" key="11">
    <source>
        <dbReference type="ARBA" id="ARBA00022989"/>
    </source>
</evidence>
<keyword evidence="11 15" id="KW-1133">Transmembrane helix</keyword>
<evidence type="ECO:0000259" key="20">
    <source>
        <dbReference type="PROSITE" id="PS50885"/>
    </source>
</evidence>
<dbReference type="InterPro" id="IPR000014">
    <property type="entry name" value="PAS"/>
</dbReference>
<dbReference type="GO" id="GO:0005886">
    <property type="term" value="C:plasma membrane"/>
    <property type="evidence" value="ECO:0007669"/>
    <property type="project" value="UniProtKB-SubCell"/>
</dbReference>
<dbReference type="PROSITE" id="PS50112">
    <property type="entry name" value="PAS"/>
    <property type="match status" value="3"/>
</dbReference>
<evidence type="ECO:0000256" key="4">
    <source>
        <dbReference type="ARBA" id="ARBA00022475"/>
    </source>
</evidence>
<dbReference type="Pfam" id="PF00512">
    <property type="entry name" value="HisKA"/>
    <property type="match status" value="1"/>
</dbReference>
<dbReference type="Pfam" id="PF02743">
    <property type="entry name" value="dCache_1"/>
    <property type="match status" value="1"/>
</dbReference>
<dbReference type="EMBL" id="CP003360">
    <property type="protein sequence ID" value="AFM24116.1"/>
    <property type="molecule type" value="Genomic_DNA"/>
</dbReference>
<dbReference type="InterPro" id="IPR036097">
    <property type="entry name" value="HisK_dim/P_sf"/>
</dbReference>
<keyword evidence="10" id="KW-0067">ATP-binding</keyword>
<sequence length="1252" mass="139750">MSHLWDNFRIRLVILVILGVMPALFIVYLSAHQQRRVAAGYVQESALRLASDVSKDQKMMIEMTHRFLRDLAENPSVKSFSIQACSALFKDFFDSRPFMFYANVALSDDRGNIVCSALPVNDIVNVSDRQYFKFAIAEKRFSVGSFQVGRISHARTIGFGYPVIGEGGQVRGVLMASLDLSWFNHLAAAADLPAGATLAIVDSNGTILSRYPDPEKWVGTAAPESEVVQTVLLEREGVAEATGIDGIRKLYGFKPMGGLSEGGFVYVGIPQEPAFSKVDRMLSQNLILVVLSAILGLICVWAFGYVFIMRGLNSLALAARQITEGNLDTRIPAKAVNGEIGRLALAFDQMAEALQRRDAEHKLLTERIKNEKDFSDLLIDSLPGTFFLFDEHGSFLRWNRNFERVTGYSPAEILQLQPSDFFQGNHWESVQETIETAFATGEAMMIHADFVDKSGMTYPYIFTGRRLKLDNRMCLLGTGLDVSEQKKLEEERNRLFSFSVDMLCIATFDGFLKQVNPAWSKTLGWSEADLMNRPFVDFLHPDDKKKSIAMFERLSSGETVQFFENRVRCKDGFFRWISWNSFPLPQEGLAFAVARDVTLVKQSEREVAELQALLSAAIDQTPAGILIADAPHMSIRLANNAAMHILGETVKTLSDSSYCHCFPKWGMYHPFGEPFTAEEFPLTQAILQGKISKNVEAVIQRPDGRSHWILINAAPVLTNDGEITAGVAVFSDITELKNAEAELRRSAAKYRRILETIADGYHEVDLRGNLVLVNDSMCEITGHTREELLGTDYRQLMDEENAKRVFAAYNRVYRTQEPNTAFDLEIIRKDGQKLNVSISISLIREMNNKPTGFRGIFRDVTQGKKMEEQLRHAVKMEAVGRLAGGIAHDFNNILTAIMGYATIASTLVEASTPVRERLEQITKASQRAADLTRQLLAFSRKQMLDVKVIDLNEVISDLEKMLKRLIGEDIELNTLLNSSAAQTKADPVQIEQILMNLVVNARDAMPRGGNLTIETNTTFLDENYCRTHLDVEPGHYVVLSVSDSGRGMDAETLKCIFEPFFTTKEKGAGTGLGLSMVYGIVKQHKGHINVYSEPGKGTTFKIYLPFMRNMVQPAAQRASEMSQPHGTETILVVEDEELVLNLASEALEMLGYTVLRASDPIEATAKSCAHLSHIHLLLTDVVLPNMDGRSLFNALSPTRPGMKVLYVSGYTENFIVHRGVLDRGVHFMQKPFTVEVLARRVREVLDGATEIV</sequence>
<feature type="transmembrane region" description="Helical" evidence="15">
    <location>
        <begin position="286"/>
        <end position="308"/>
    </location>
</feature>
<dbReference type="SUPFAM" id="SSF52172">
    <property type="entry name" value="CheY-like"/>
    <property type="match status" value="1"/>
</dbReference>
<keyword evidence="8" id="KW-0547">Nucleotide-binding</keyword>
<dbReference type="NCBIfam" id="TIGR00229">
    <property type="entry name" value="sensory_box"/>
    <property type="match status" value="4"/>
</dbReference>
<evidence type="ECO:0000259" key="17">
    <source>
        <dbReference type="PROSITE" id="PS50110"/>
    </source>
</evidence>
<dbReference type="Gene3D" id="3.30.565.10">
    <property type="entry name" value="Histidine kinase-like ATPase, C-terminal domain"/>
    <property type="match status" value="1"/>
</dbReference>
<dbReference type="Gene3D" id="3.40.50.2300">
    <property type="match status" value="1"/>
</dbReference>
<dbReference type="Gene3D" id="6.10.340.10">
    <property type="match status" value="1"/>
</dbReference>
<evidence type="ECO:0000256" key="1">
    <source>
        <dbReference type="ARBA" id="ARBA00000085"/>
    </source>
</evidence>
<dbReference type="InterPro" id="IPR004358">
    <property type="entry name" value="Sig_transdc_His_kin-like_C"/>
</dbReference>
<keyword evidence="5 14" id="KW-0597">Phosphoprotein</keyword>
<evidence type="ECO:0000256" key="12">
    <source>
        <dbReference type="ARBA" id="ARBA00023012"/>
    </source>
</evidence>
<dbReference type="InterPro" id="IPR011006">
    <property type="entry name" value="CheY-like_superfamily"/>
</dbReference>
<dbReference type="PANTHER" id="PTHR43065:SF42">
    <property type="entry name" value="TWO-COMPONENT SENSOR PPRA"/>
    <property type="match status" value="1"/>
</dbReference>
<dbReference type="AlphaFoldDB" id="I4C3H5"/>
<dbReference type="PROSITE" id="PS50113">
    <property type="entry name" value="PAC"/>
    <property type="match status" value="2"/>
</dbReference>
<evidence type="ECO:0000256" key="2">
    <source>
        <dbReference type="ARBA" id="ARBA00004651"/>
    </source>
</evidence>
<dbReference type="InterPro" id="IPR001789">
    <property type="entry name" value="Sig_transdc_resp-reg_receiver"/>
</dbReference>
<dbReference type="EC" id="2.7.13.3" evidence="3"/>
<keyword evidence="6" id="KW-0808">Transferase</keyword>
<dbReference type="InterPro" id="IPR013767">
    <property type="entry name" value="PAS_fold"/>
</dbReference>
<feature type="domain" description="Histidine kinase" evidence="16">
    <location>
        <begin position="885"/>
        <end position="1108"/>
    </location>
</feature>
<dbReference type="InterPro" id="IPR035965">
    <property type="entry name" value="PAS-like_dom_sf"/>
</dbReference>
<feature type="domain" description="PAS" evidence="18">
    <location>
        <begin position="488"/>
        <end position="558"/>
    </location>
</feature>
<feature type="domain" description="HAMP" evidence="20">
    <location>
        <begin position="306"/>
        <end position="359"/>
    </location>
</feature>
<dbReference type="Pfam" id="PF00989">
    <property type="entry name" value="PAS"/>
    <property type="match status" value="1"/>
</dbReference>
<proteinExistence type="predicted"/>
<dbReference type="CDD" id="cd12915">
    <property type="entry name" value="PDC2_DGC_like"/>
    <property type="match status" value="1"/>
</dbReference>
<dbReference type="CDD" id="cd00082">
    <property type="entry name" value="HisKA"/>
    <property type="match status" value="1"/>
</dbReference>
<dbReference type="SUPFAM" id="SSF55874">
    <property type="entry name" value="ATPase domain of HSP90 chaperone/DNA topoisomerase II/histidine kinase"/>
    <property type="match status" value="1"/>
</dbReference>
<organism evidence="21 22">
    <name type="scientific">Desulfomonile tiedjei (strain ATCC 49306 / DSM 6799 / DCB-1)</name>
    <dbReference type="NCBI Taxonomy" id="706587"/>
    <lineage>
        <taxon>Bacteria</taxon>
        <taxon>Pseudomonadati</taxon>
        <taxon>Thermodesulfobacteriota</taxon>
        <taxon>Desulfomonilia</taxon>
        <taxon>Desulfomonilales</taxon>
        <taxon>Desulfomonilaceae</taxon>
        <taxon>Desulfomonile</taxon>
    </lineage>
</organism>
<dbReference type="PRINTS" id="PR00344">
    <property type="entry name" value="BCTRLSENSOR"/>
</dbReference>
<dbReference type="Gene3D" id="3.30.450.20">
    <property type="entry name" value="PAS domain"/>
    <property type="match status" value="6"/>
</dbReference>
<keyword evidence="13 15" id="KW-0472">Membrane</keyword>
<accession>I4C3H5</accession>
<dbReference type="PROSITE" id="PS50110">
    <property type="entry name" value="RESPONSE_REGULATORY"/>
    <property type="match status" value="1"/>
</dbReference>
<dbReference type="Pfam" id="PF00072">
    <property type="entry name" value="Response_reg"/>
    <property type="match status" value="1"/>
</dbReference>
<evidence type="ECO:0000259" key="18">
    <source>
        <dbReference type="PROSITE" id="PS50112"/>
    </source>
</evidence>
<dbReference type="InterPro" id="IPR013655">
    <property type="entry name" value="PAS_fold_3"/>
</dbReference>
<dbReference type="InterPro" id="IPR003661">
    <property type="entry name" value="HisK_dim/P_dom"/>
</dbReference>
<dbReference type="InterPro" id="IPR005467">
    <property type="entry name" value="His_kinase_dom"/>
</dbReference>
<dbReference type="GO" id="GO:0006355">
    <property type="term" value="P:regulation of DNA-templated transcription"/>
    <property type="evidence" value="ECO:0007669"/>
    <property type="project" value="InterPro"/>
</dbReference>
<dbReference type="CDD" id="cd12914">
    <property type="entry name" value="PDC1_DGC_like"/>
    <property type="match status" value="1"/>
</dbReference>
<dbReference type="SMART" id="SM00091">
    <property type="entry name" value="PAS"/>
    <property type="match status" value="4"/>
</dbReference>
<feature type="domain" description="PAS" evidence="18">
    <location>
        <begin position="746"/>
        <end position="816"/>
    </location>
</feature>
<reference evidence="22" key="1">
    <citation type="submission" date="2012-06" db="EMBL/GenBank/DDBJ databases">
        <title>Complete sequence of chromosome of Desulfomonile tiedjei DSM 6799.</title>
        <authorList>
            <person name="Lucas S."/>
            <person name="Copeland A."/>
            <person name="Lapidus A."/>
            <person name="Glavina del Rio T."/>
            <person name="Dalin E."/>
            <person name="Tice H."/>
            <person name="Bruce D."/>
            <person name="Goodwin L."/>
            <person name="Pitluck S."/>
            <person name="Peters L."/>
            <person name="Ovchinnikova G."/>
            <person name="Zeytun A."/>
            <person name="Lu M."/>
            <person name="Kyrpides N."/>
            <person name="Mavromatis K."/>
            <person name="Ivanova N."/>
            <person name="Brettin T."/>
            <person name="Detter J.C."/>
            <person name="Han C."/>
            <person name="Larimer F."/>
            <person name="Land M."/>
            <person name="Hauser L."/>
            <person name="Markowitz V."/>
            <person name="Cheng J.-F."/>
            <person name="Hugenholtz P."/>
            <person name="Woyke T."/>
            <person name="Wu D."/>
            <person name="Spring S."/>
            <person name="Schroeder M."/>
            <person name="Brambilla E."/>
            <person name="Klenk H.-P."/>
            <person name="Eisen J.A."/>
        </authorList>
    </citation>
    <scope>NUCLEOTIDE SEQUENCE [LARGE SCALE GENOMIC DNA]</scope>
    <source>
        <strain evidence="22">ATCC 49306 / DSM 6799 / DCB-1</strain>
    </source>
</reference>
<dbReference type="Pfam" id="PF02518">
    <property type="entry name" value="HATPase_c"/>
    <property type="match status" value="1"/>
</dbReference>
<dbReference type="eggNOG" id="COG4191">
    <property type="taxonomic scope" value="Bacteria"/>
</dbReference>
<evidence type="ECO:0000313" key="21">
    <source>
        <dbReference type="EMBL" id="AFM24116.1"/>
    </source>
</evidence>
<keyword evidence="12" id="KW-0902">Two-component regulatory system</keyword>
<dbReference type="CDD" id="cd00130">
    <property type="entry name" value="PAS"/>
    <property type="match status" value="4"/>
</dbReference>
<feature type="domain" description="PAS" evidence="18">
    <location>
        <begin position="371"/>
        <end position="441"/>
    </location>
</feature>
<dbReference type="HOGENOM" id="CLU_000445_114_21_7"/>
<dbReference type="SUPFAM" id="SSF158472">
    <property type="entry name" value="HAMP domain-like"/>
    <property type="match status" value="1"/>
</dbReference>
<evidence type="ECO:0000256" key="13">
    <source>
        <dbReference type="ARBA" id="ARBA00023136"/>
    </source>
</evidence>
<dbReference type="SMART" id="SM00304">
    <property type="entry name" value="HAMP"/>
    <property type="match status" value="1"/>
</dbReference>
<dbReference type="InterPro" id="IPR000700">
    <property type="entry name" value="PAS-assoc_C"/>
</dbReference>
<evidence type="ECO:0000256" key="8">
    <source>
        <dbReference type="ARBA" id="ARBA00022741"/>
    </source>
</evidence>
<dbReference type="eggNOG" id="COG5000">
    <property type="taxonomic scope" value="Bacteria"/>
</dbReference>
<dbReference type="InterPro" id="IPR003594">
    <property type="entry name" value="HATPase_dom"/>
</dbReference>
<dbReference type="SMART" id="SM00448">
    <property type="entry name" value="REC"/>
    <property type="match status" value="1"/>
</dbReference>
<dbReference type="SMART" id="SM00388">
    <property type="entry name" value="HisKA"/>
    <property type="match status" value="1"/>
</dbReference>
<dbReference type="KEGG" id="dti:Desti_1404"/>
<dbReference type="PATRIC" id="fig|706587.4.peg.1610"/>
<keyword evidence="4" id="KW-1003">Cell membrane</keyword>
<evidence type="ECO:0000259" key="19">
    <source>
        <dbReference type="PROSITE" id="PS50113"/>
    </source>
</evidence>
<dbReference type="Gene3D" id="1.10.287.130">
    <property type="match status" value="1"/>
</dbReference>
<dbReference type="SUPFAM" id="SSF47384">
    <property type="entry name" value="Homodimeric domain of signal transducing histidine kinase"/>
    <property type="match status" value="1"/>
</dbReference>
<dbReference type="STRING" id="706587.Desti_1404"/>
<evidence type="ECO:0000256" key="6">
    <source>
        <dbReference type="ARBA" id="ARBA00022679"/>
    </source>
</evidence>